<evidence type="ECO:0000313" key="2">
    <source>
        <dbReference type="Proteomes" id="UP000663720"/>
    </source>
</evidence>
<reference evidence="1" key="1">
    <citation type="journal article" date="2021" name="Microb. Physiol.">
        <title>Proteogenomic Insights into the Physiology of Marine, Sulfate-Reducing, Filamentous Desulfonema limicola and Desulfonema magnum.</title>
        <authorList>
            <person name="Schnaars V."/>
            <person name="Wohlbrand L."/>
            <person name="Scheve S."/>
            <person name="Hinrichs C."/>
            <person name="Reinhardt R."/>
            <person name="Rabus R."/>
        </authorList>
    </citation>
    <scope>NUCLEOTIDE SEQUENCE</scope>
    <source>
        <strain evidence="1">5ac10</strain>
    </source>
</reference>
<dbReference type="KEGG" id="dli:dnl_14560"/>
<gene>
    <name evidence="1" type="ORF">dnl_14560</name>
</gene>
<dbReference type="AlphaFoldDB" id="A0A975B5L0"/>
<protein>
    <submittedName>
        <fullName evidence="1">Uncharacterized protein</fullName>
    </submittedName>
</protein>
<dbReference type="EMBL" id="CP061799">
    <property type="protein sequence ID" value="QTA79202.1"/>
    <property type="molecule type" value="Genomic_DNA"/>
</dbReference>
<evidence type="ECO:0000313" key="1">
    <source>
        <dbReference type="EMBL" id="QTA79202.1"/>
    </source>
</evidence>
<dbReference type="RefSeq" id="WP_275950224.1">
    <property type="nucleotide sequence ID" value="NZ_CP061799.1"/>
</dbReference>
<proteinExistence type="predicted"/>
<organism evidence="1 2">
    <name type="scientific">Desulfonema limicola</name>
    <dbReference type="NCBI Taxonomy" id="45656"/>
    <lineage>
        <taxon>Bacteria</taxon>
        <taxon>Pseudomonadati</taxon>
        <taxon>Thermodesulfobacteriota</taxon>
        <taxon>Desulfobacteria</taxon>
        <taxon>Desulfobacterales</taxon>
        <taxon>Desulfococcaceae</taxon>
        <taxon>Desulfonema</taxon>
    </lineage>
</organism>
<keyword evidence="2" id="KW-1185">Reference proteome</keyword>
<name>A0A975B5L0_9BACT</name>
<dbReference type="Proteomes" id="UP000663720">
    <property type="component" value="Chromosome"/>
</dbReference>
<sequence length="44" mass="5342">MPDRNIINEKLKVIYESICMVEARFFKKLMIQNELDLRKEISEL</sequence>
<accession>A0A975B5L0</accession>